<feature type="chain" id="PRO_5040233142" description="Peptidase C1A papain C-terminal domain-containing protein" evidence="1">
    <location>
        <begin position="21"/>
        <end position="350"/>
    </location>
</feature>
<dbReference type="Proteomes" id="UP001152759">
    <property type="component" value="Chromosome 4"/>
</dbReference>
<dbReference type="Gene3D" id="3.90.70.10">
    <property type="entry name" value="Cysteine proteinases"/>
    <property type="match status" value="1"/>
</dbReference>
<dbReference type="SUPFAM" id="SSF54001">
    <property type="entry name" value="Cysteine proteinases"/>
    <property type="match status" value="1"/>
</dbReference>
<dbReference type="InterPro" id="IPR000668">
    <property type="entry name" value="Peptidase_C1A_C"/>
</dbReference>
<dbReference type="InterPro" id="IPR038765">
    <property type="entry name" value="Papain-like_cys_pep_sf"/>
</dbReference>
<gene>
    <name evidence="3" type="ORF">BEMITA_LOCUS7772</name>
</gene>
<sequence>MMRILTITLFSLALVHMGVGVPQRMRRQTATFKVTRPEILTEKMKQYLGPSVKNDILVKTHDPKWPRSLPKEFDLRKEFPECADQLSKAVDEGACDTDAPSIVSSILSDKYCIQTGGEEKKQLSADFLMGCAERCKDSAYIAMSWIYTEWGIPTGGDYGSSVGCQPYSYKPCRHTLGKYLGMEKKVSTDQLGLEKNDELEECKYAYSKVKQNRCTSKCTNKNYHSKTIQNDTLISVEDWYFLRENDERAMKSEIMARGPIAVGFTLYDDFFEYKSGIYHVREGATEATLWKHAKVIGWGEENGDKYWLAVNTWSDFNGGNQIVKFGIDDACIQEYVTSGHIFEDVHPDDD</sequence>
<dbReference type="GO" id="GO:0008234">
    <property type="term" value="F:cysteine-type peptidase activity"/>
    <property type="evidence" value="ECO:0007669"/>
    <property type="project" value="InterPro"/>
</dbReference>
<dbReference type="AlphaFoldDB" id="A0A9P0F296"/>
<evidence type="ECO:0000256" key="1">
    <source>
        <dbReference type="SAM" id="SignalP"/>
    </source>
</evidence>
<organism evidence="3 4">
    <name type="scientific">Bemisia tabaci</name>
    <name type="common">Sweetpotato whitefly</name>
    <name type="synonym">Aleurodes tabaci</name>
    <dbReference type="NCBI Taxonomy" id="7038"/>
    <lineage>
        <taxon>Eukaryota</taxon>
        <taxon>Metazoa</taxon>
        <taxon>Ecdysozoa</taxon>
        <taxon>Arthropoda</taxon>
        <taxon>Hexapoda</taxon>
        <taxon>Insecta</taxon>
        <taxon>Pterygota</taxon>
        <taxon>Neoptera</taxon>
        <taxon>Paraneoptera</taxon>
        <taxon>Hemiptera</taxon>
        <taxon>Sternorrhyncha</taxon>
        <taxon>Aleyrodoidea</taxon>
        <taxon>Aleyrodidae</taxon>
        <taxon>Aleyrodinae</taxon>
        <taxon>Bemisia</taxon>
    </lineage>
</organism>
<evidence type="ECO:0000313" key="3">
    <source>
        <dbReference type="EMBL" id="CAH0388888.1"/>
    </source>
</evidence>
<feature type="domain" description="Peptidase C1A papain C-terminal" evidence="2">
    <location>
        <begin position="69"/>
        <end position="340"/>
    </location>
</feature>
<dbReference type="KEGG" id="btab:109031579"/>
<proteinExistence type="predicted"/>
<keyword evidence="1" id="KW-0732">Signal</keyword>
<accession>A0A9P0F296</accession>
<dbReference type="Pfam" id="PF00112">
    <property type="entry name" value="Peptidase_C1"/>
    <property type="match status" value="1"/>
</dbReference>
<reference evidence="3" key="1">
    <citation type="submission" date="2021-12" db="EMBL/GenBank/DDBJ databases">
        <authorList>
            <person name="King R."/>
        </authorList>
    </citation>
    <scope>NUCLEOTIDE SEQUENCE</scope>
</reference>
<evidence type="ECO:0000259" key="2">
    <source>
        <dbReference type="SMART" id="SM00645"/>
    </source>
</evidence>
<evidence type="ECO:0000313" key="4">
    <source>
        <dbReference type="Proteomes" id="UP001152759"/>
    </source>
</evidence>
<keyword evidence="4" id="KW-1185">Reference proteome</keyword>
<feature type="signal peptide" evidence="1">
    <location>
        <begin position="1"/>
        <end position="20"/>
    </location>
</feature>
<dbReference type="GO" id="GO:0006508">
    <property type="term" value="P:proteolysis"/>
    <property type="evidence" value="ECO:0007669"/>
    <property type="project" value="InterPro"/>
</dbReference>
<protein>
    <recommendedName>
        <fullName evidence="2">Peptidase C1A papain C-terminal domain-containing protein</fullName>
    </recommendedName>
</protein>
<dbReference type="EMBL" id="OU963865">
    <property type="protein sequence ID" value="CAH0388888.1"/>
    <property type="molecule type" value="Genomic_DNA"/>
</dbReference>
<dbReference type="SMART" id="SM00645">
    <property type="entry name" value="Pept_C1"/>
    <property type="match status" value="1"/>
</dbReference>
<name>A0A9P0F296_BEMTA</name>